<protein>
    <submittedName>
        <fullName evidence="5">FCD domain-containing protein</fullName>
    </submittedName>
</protein>
<name>A0A3G2R977_9FIRM</name>
<dbReference type="InterPro" id="IPR036388">
    <property type="entry name" value="WH-like_DNA-bd_sf"/>
</dbReference>
<dbReference type="AlphaFoldDB" id="A0A3G2R977"/>
<sequence length="230" mass="26429">MIEKESLKIDDYKTVRDAVFERLRKAILDGFFKPGERLVENQIAEEMGVSRTPVREAIRRLEIEKLVVNLPRKGVMVAPINESQVKEIFNIRGALEGLAVKLAIDNIDSKTLKQMEKILQEMDEAIKKGDLNKEVECNTRFHDCIINASESSKLSEMLRNIHDQIQRFRHRSLSVEGRPQIALSEHQDILQAIKERDKNKAEQLIKNHIENAGKALLKKIHEDGNFKVLS</sequence>
<evidence type="ECO:0000256" key="1">
    <source>
        <dbReference type="ARBA" id="ARBA00023015"/>
    </source>
</evidence>
<dbReference type="PRINTS" id="PR00035">
    <property type="entry name" value="HTHGNTR"/>
</dbReference>
<dbReference type="CDD" id="cd07377">
    <property type="entry name" value="WHTH_GntR"/>
    <property type="match status" value="1"/>
</dbReference>
<dbReference type="PROSITE" id="PS50949">
    <property type="entry name" value="HTH_GNTR"/>
    <property type="match status" value="1"/>
</dbReference>
<dbReference type="Pfam" id="PF00392">
    <property type="entry name" value="GntR"/>
    <property type="match status" value="1"/>
</dbReference>
<evidence type="ECO:0000313" key="5">
    <source>
        <dbReference type="EMBL" id="AYO32094.1"/>
    </source>
</evidence>
<keyword evidence="6" id="KW-1185">Reference proteome</keyword>
<dbReference type="Gene3D" id="1.10.10.10">
    <property type="entry name" value="Winged helix-like DNA-binding domain superfamily/Winged helix DNA-binding domain"/>
    <property type="match status" value="1"/>
</dbReference>
<keyword evidence="2" id="KW-0238">DNA-binding</keyword>
<dbReference type="PANTHER" id="PTHR43537:SF24">
    <property type="entry name" value="GLUCONATE OPERON TRANSCRIPTIONAL REPRESSOR"/>
    <property type="match status" value="1"/>
</dbReference>
<keyword evidence="1" id="KW-0805">Transcription regulation</keyword>
<evidence type="ECO:0000256" key="3">
    <source>
        <dbReference type="ARBA" id="ARBA00023163"/>
    </source>
</evidence>
<dbReference type="KEGG" id="bacg:D2962_17130"/>
<dbReference type="GO" id="GO:0003677">
    <property type="term" value="F:DNA binding"/>
    <property type="evidence" value="ECO:0007669"/>
    <property type="project" value="UniProtKB-KW"/>
</dbReference>
<dbReference type="Pfam" id="PF07729">
    <property type="entry name" value="FCD"/>
    <property type="match status" value="1"/>
</dbReference>
<dbReference type="GO" id="GO:0003700">
    <property type="term" value="F:DNA-binding transcription factor activity"/>
    <property type="evidence" value="ECO:0007669"/>
    <property type="project" value="InterPro"/>
</dbReference>
<evidence type="ECO:0000313" key="6">
    <source>
        <dbReference type="Proteomes" id="UP000280960"/>
    </source>
</evidence>
<keyword evidence="3" id="KW-0804">Transcription</keyword>
<dbReference type="Proteomes" id="UP000280960">
    <property type="component" value="Chromosome"/>
</dbReference>
<organism evidence="5 6">
    <name type="scientific">Biomaibacter acetigenes</name>
    <dbReference type="NCBI Taxonomy" id="2316383"/>
    <lineage>
        <taxon>Bacteria</taxon>
        <taxon>Bacillati</taxon>
        <taxon>Bacillota</taxon>
        <taxon>Clostridia</taxon>
        <taxon>Thermosediminibacterales</taxon>
        <taxon>Tepidanaerobacteraceae</taxon>
        <taxon>Biomaibacter</taxon>
    </lineage>
</organism>
<dbReference type="Gene3D" id="1.20.120.530">
    <property type="entry name" value="GntR ligand-binding domain-like"/>
    <property type="match status" value="1"/>
</dbReference>
<dbReference type="InterPro" id="IPR011711">
    <property type="entry name" value="GntR_C"/>
</dbReference>
<dbReference type="PANTHER" id="PTHR43537">
    <property type="entry name" value="TRANSCRIPTIONAL REGULATOR, GNTR FAMILY"/>
    <property type="match status" value="1"/>
</dbReference>
<reference evidence="5 6" key="1">
    <citation type="submission" date="2018-10" db="EMBL/GenBank/DDBJ databases">
        <authorList>
            <person name="Zhang X."/>
        </authorList>
    </citation>
    <scope>NUCLEOTIDE SEQUENCE [LARGE SCALE GENOMIC DNA]</scope>
    <source>
        <strain evidence="5 6">SK-G1</strain>
    </source>
</reference>
<dbReference type="SMART" id="SM00345">
    <property type="entry name" value="HTH_GNTR"/>
    <property type="match status" value="1"/>
</dbReference>
<feature type="domain" description="HTH gntR-type" evidence="4">
    <location>
        <begin position="13"/>
        <end position="80"/>
    </location>
</feature>
<evidence type="ECO:0000259" key="4">
    <source>
        <dbReference type="PROSITE" id="PS50949"/>
    </source>
</evidence>
<dbReference type="SMART" id="SM00895">
    <property type="entry name" value="FCD"/>
    <property type="match status" value="1"/>
</dbReference>
<gene>
    <name evidence="5" type="ORF">D2962_17130</name>
</gene>
<dbReference type="InterPro" id="IPR036390">
    <property type="entry name" value="WH_DNA-bd_sf"/>
</dbReference>
<proteinExistence type="predicted"/>
<dbReference type="InterPro" id="IPR000524">
    <property type="entry name" value="Tscrpt_reg_HTH_GntR"/>
</dbReference>
<dbReference type="EMBL" id="CP033169">
    <property type="protein sequence ID" value="AYO32094.1"/>
    <property type="molecule type" value="Genomic_DNA"/>
</dbReference>
<dbReference type="InterPro" id="IPR008920">
    <property type="entry name" value="TF_FadR/GntR_C"/>
</dbReference>
<evidence type="ECO:0000256" key="2">
    <source>
        <dbReference type="ARBA" id="ARBA00023125"/>
    </source>
</evidence>
<accession>A0A3G2R977</accession>
<dbReference type="SUPFAM" id="SSF46785">
    <property type="entry name" value="Winged helix' DNA-binding domain"/>
    <property type="match status" value="1"/>
</dbReference>
<dbReference type="RefSeq" id="WP_120765106.1">
    <property type="nucleotide sequence ID" value="NZ_CP033169.1"/>
</dbReference>
<dbReference type="SUPFAM" id="SSF48008">
    <property type="entry name" value="GntR ligand-binding domain-like"/>
    <property type="match status" value="1"/>
</dbReference>